<accession>A0ABY4EUM2</accession>
<sequence>MKIFVDADACPVVDIIIEEAGRYDLDVVLVRSYSHFSMKDYPKHVEVKYVDDGADAADYQIVRMVSKEDVVITQDYGLAALCLPKGSYVMHHIGFRYTKEKIDRMLQERHLNAKARKAGQRTKGPKKFTEEQKESFRCKFRKLLETV</sequence>
<comment type="similarity">
    <text evidence="1 2">Belongs to the UPF0178 family.</text>
</comment>
<evidence type="ECO:0000256" key="2">
    <source>
        <dbReference type="HAMAP-Rule" id="MF_00489"/>
    </source>
</evidence>
<dbReference type="NCBIfam" id="NF001095">
    <property type="entry name" value="PRK00124.1"/>
    <property type="match status" value="1"/>
</dbReference>
<proteinExistence type="inferred from homology"/>
<name>A0ABY4EUM2_9BACI</name>
<organism evidence="3 4">
    <name type="scientific">Gracilibacillus caseinilyticus</name>
    <dbReference type="NCBI Taxonomy" id="2932256"/>
    <lineage>
        <taxon>Bacteria</taxon>
        <taxon>Bacillati</taxon>
        <taxon>Bacillota</taxon>
        <taxon>Bacilli</taxon>
        <taxon>Bacillales</taxon>
        <taxon>Bacillaceae</taxon>
        <taxon>Gracilibacillus</taxon>
    </lineage>
</organism>
<dbReference type="PANTHER" id="PTHR35146">
    <property type="entry name" value="UPF0178 PROTEIN YAII"/>
    <property type="match status" value="1"/>
</dbReference>
<dbReference type="Proteomes" id="UP000831782">
    <property type="component" value="Chromosome"/>
</dbReference>
<dbReference type="PANTHER" id="PTHR35146:SF1">
    <property type="entry name" value="UPF0178 PROTEIN YAII"/>
    <property type="match status" value="1"/>
</dbReference>
<evidence type="ECO:0000256" key="1">
    <source>
        <dbReference type="ARBA" id="ARBA00008522"/>
    </source>
</evidence>
<protein>
    <recommendedName>
        <fullName evidence="2">UPF0178 protein MUN88_16695</fullName>
    </recommendedName>
</protein>
<gene>
    <name evidence="3" type="ORF">MUN88_16695</name>
</gene>
<dbReference type="InterPro" id="IPR003791">
    <property type="entry name" value="UPF0178"/>
</dbReference>
<dbReference type="Pfam" id="PF02639">
    <property type="entry name" value="DUF188"/>
    <property type="match status" value="1"/>
</dbReference>
<keyword evidence="4" id="KW-1185">Reference proteome</keyword>
<evidence type="ECO:0000313" key="4">
    <source>
        <dbReference type="Proteomes" id="UP000831782"/>
    </source>
</evidence>
<dbReference type="HAMAP" id="MF_00489">
    <property type="entry name" value="UPF0178"/>
    <property type="match status" value="1"/>
</dbReference>
<evidence type="ECO:0000313" key="3">
    <source>
        <dbReference type="EMBL" id="UOQ47675.1"/>
    </source>
</evidence>
<dbReference type="RefSeq" id="WP_244717044.1">
    <property type="nucleotide sequence ID" value="NZ_CP095072.1"/>
</dbReference>
<reference evidence="3 4" key="1">
    <citation type="submission" date="2022-04" db="EMBL/GenBank/DDBJ databases">
        <title>Gracilibacillus sp. isolated from saltern.</title>
        <authorList>
            <person name="Won M."/>
            <person name="Lee C.-M."/>
            <person name="Woen H.-Y."/>
            <person name="Kwon S.-W."/>
        </authorList>
    </citation>
    <scope>NUCLEOTIDE SEQUENCE [LARGE SCALE GENOMIC DNA]</scope>
    <source>
        <strain evidence="3 4">SSWR10-1</strain>
    </source>
</reference>
<dbReference type="EMBL" id="CP095072">
    <property type="protein sequence ID" value="UOQ47675.1"/>
    <property type="molecule type" value="Genomic_DNA"/>
</dbReference>